<dbReference type="Proteomes" id="UP000008144">
    <property type="component" value="Unassembled WGS sequence"/>
</dbReference>
<gene>
    <name evidence="2" type="primary">LOC101242983</name>
</gene>
<sequence length="72" mass="8788">MNKSALLLLLLIGLVVLTENSDAKLKTWPKNYWRKVWSKKNWRKFVKKFKHWNQGQNVEDMDLEDMQLLWEI</sequence>
<dbReference type="AlphaFoldDB" id="F6ZPB6"/>
<keyword evidence="1" id="KW-0732">Signal</keyword>
<dbReference type="HOGENOM" id="CLU_2757053_0_0_1"/>
<feature type="signal peptide" evidence="1">
    <location>
        <begin position="1"/>
        <end position="23"/>
    </location>
</feature>
<reference evidence="3" key="1">
    <citation type="journal article" date="2002" name="Science">
        <title>The draft genome of Ciona intestinalis: insights into chordate and vertebrate origins.</title>
        <authorList>
            <person name="Dehal P."/>
            <person name="Satou Y."/>
            <person name="Campbell R.K."/>
            <person name="Chapman J."/>
            <person name="Degnan B."/>
            <person name="De Tomaso A."/>
            <person name="Davidson B."/>
            <person name="Di Gregorio A."/>
            <person name="Gelpke M."/>
            <person name="Goodstein D.M."/>
            <person name="Harafuji N."/>
            <person name="Hastings K.E."/>
            <person name="Ho I."/>
            <person name="Hotta K."/>
            <person name="Huang W."/>
            <person name="Kawashima T."/>
            <person name="Lemaire P."/>
            <person name="Martinez D."/>
            <person name="Meinertzhagen I.A."/>
            <person name="Necula S."/>
            <person name="Nonaka M."/>
            <person name="Putnam N."/>
            <person name="Rash S."/>
            <person name="Saiga H."/>
            <person name="Satake M."/>
            <person name="Terry A."/>
            <person name="Yamada L."/>
            <person name="Wang H.G."/>
            <person name="Awazu S."/>
            <person name="Azumi K."/>
            <person name="Boore J."/>
            <person name="Branno M."/>
            <person name="Chin-Bow S."/>
            <person name="DeSantis R."/>
            <person name="Doyle S."/>
            <person name="Francino P."/>
            <person name="Keys D.N."/>
            <person name="Haga S."/>
            <person name="Hayashi H."/>
            <person name="Hino K."/>
            <person name="Imai K.S."/>
            <person name="Inaba K."/>
            <person name="Kano S."/>
            <person name="Kobayashi K."/>
            <person name="Kobayashi M."/>
            <person name="Lee B.I."/>
            <person name="Makabe K.W."/>
            <person name="Manohar C."/>
            <person name="Matassi G."/>
            <person name="Medina M."/>
            <person name="Mochizuki Y."/>
            <person name="Mount S."/>
            <person name="Morishita T."/>
            <person name="Miura S."/>
            <person name="Nakayama A."/>
            <person name="Nishizaka S."/>
            <person name="Nomoto H."/>
            <person name="Ohta F."/>
            <person name="Oishi K."/>
            <person name="Rigoutsos I."/>
            <person name="Sano M."/>
            <person name="Sasaki A."/>
            <person name="Sasakura Y."/>
            <person name="Shoguchi E."/>
            <person name="Shin-i T."/>
            <person name="Spagnuolo A."/>
            <person name="Stainier D."/>
            <person name="Suzuki M.M."/>
            <person name="Tassy O."/>
            <person name="Takatori N."/>
            <person name="Tokuoka M."/>
            <person name="Yagi K."/>
            <person name="Yoshizaki F."/>
            <person name="Wada S."/>
            <person name="Zhang C."/>
            <person name="Hyatt P.D."/>
            <person name="Larimer F."/>
            <person name="Detter C."/>
            <person name="Doggett N."/>
            <person name="Glavina T."/>
            <person name="Hawkins T."/>
            <person name="Richardson P."/>
            <person name="Lucas S."/>
            <person name="Kohara Y."/>
            <person name="Levine M."/>
            <person name="Satoh N."/>
            <person name="Rokhsar D.S."/>
        </authorList>
    </citation>
    <scope>NUCLEOTIDE SEQUENCE [LARGE SCALE GENOMIC DNA]</scope>
</reference>
<evidence type="ECO:0000313" key="3">
    <source>
        <dbReference type="Proteomes" id="UP000008144"/>
    </source>
</evidence>
<reference evidence="2" key="3">
    <citation type="submission" date="2025-09" db="UniProtKB">
        <authorList>
            <consortium name="Ensembl"/>
        </authorList>
    </citation>
    <scope>IDENTIFICATION</scope>
</reference>
<name>F6ZPB6_CIOIN</name>
<accession>F6ZPB6</accession>
<dbReference type="Ensembl" id="ENSCINT00000006600.3">
    <property type="protein sequence ID" value="ENSCINP00000006600.3"/>
    <property type="gene ID" value="ENSCING00000017503.2"/>
</dbReference>
<reference evidence="2" key="2">
    <citation type="submission" date="2025-08" db="UniProtKB">
        <authorList>
            <consortium name="Ensembl"/>
        </authorList>
    </citation>
    <scope>IDENTIFICATION</scope>
</reference>
<evidence type="ECO:0000313" key="2">
    <source>
        <dbReference type="Ensembl" id="ENSCINP00000006600.3"/>
    </source>
</evidence>
<dbReference type="InParanoid" id="F6ZPB6"/>
<evidence type="ECO:0000256" key="1">
    <source>
        <dbReference type="SAM" id="SignalP"/>
    </source>
</evidence>
<feature type="chain" id="PRO_5003347940" evidence="1">
    <location>
        <begin position="24"/>
        <end position="72"/>
    </location>
</feature>
<organism evidence="2 3">
    <name type="scientific">Ciona intestinalis</name>
    <name type="common">Transparent sea squirt</name>
    <name type="synonym">Ascidia intestinalis</name>
    <dbReference type="NCBI Taxonomy" id="7719"/>
    <lineage>
        <taxon>Eukaryota</taxon>
        <taxon>Metazoa</taxon>
        <taxon>Chordata</taxon>
        <taxon>Tunicata</taxon>
        <taxon>Ascidiacea</taxon>
        <taxon>Phlebobranchia</taxon>
        <taxon>Cionidae</taxon>
        <taxon>Ciona</taxon>
    </lineage>
</organism>
<proteinExistence type="predicted"/>
<protein>
    <submittedName>
        <fullName evidence="2">Uncharacterized LOC101242983</fullName>
    </submittedName>
</protein>
<keyword evidence="3" id="KW-1185">Reference proteome</keyword>